<keyword evidence="7" id="KW-1185">Reference proteome</keyword>
<dbReference type="Pfam" id="PF13560">
    <property type="entry name" value="HTH_31"/>
    <property type="match status" value="1"/>
</dbReference>
<feature type="repeat" description="WD" evidence="3">
    <location>
        <begin position="1001"/>
        <end position="1035"/>
    </location>
</feature>
<protein>
    <submittedName>
        <fullName evidence="6">Helix-turn-helix domain-containing protein</fullName>
    </submittedName>
</protein>
<dbReference type="Pfam" id="PF20703">
    <property type="entry name" value="nSTAND1"/>
    <property type="match status" value="1"/>
</dbReference>
<feature type="repeat" description="WD" evidence="3">
    <location>
        <begin position="907"/>
        <end position="941"/>
    </location>
</feature>
<dbReference type="PROSITE" id="PS00678">
    <property type="entry name" value="WD_REPEATS_1"/>
    <property type="match status" value="4"/>
</dbReference>
<feature type="repeat" description="WD" evidence="3">
    <location>
        <begin position="951"/>
        <end position="984"/>
    </location>
</feature>
<feature type="repeat" description="WD" evidence="3">
    <location>
        <begin position="708"/>
        <end position="726"/>
    </location>
</feature>
<dbReference type="SUPFAM" id="SSF47413">
    <property type="entry name" value="lambda repressor-like DNA-binding domains"/>
    <property type="match status" value="1"/>
</dbReference>
<dbReference type="PANTHER" id="PTHR19846">
    <property type="entry name" value="WD40 REPEAT PROTEIN"/>
    <property type="match status" value="1"/>
</dbReference>
<dbReference type="Proteomes" id="UP001282474">
    <property type="component" value="Unassembled WGS sequence"/>
</dbReference>
<dbReference type="PROSITE" id="PS50943">
    <property type="entry name" value="HTH_CROC1"/>
    <property type="match status" value="1"/>
</dbReference>
<feature type="repeat" description="WD" evidence="3">
    <location>
        <begin position="1087"/>
        <end position="1118"/>
    </location>
</feature>
<dbReference type="InterPro" id="IPR020472">
    <property type="entry name" value="WD40_PAC1"/>
</dbReference>
<organism evidence="6 7">
    <name type="scientific">Streptomyces caniscabiei</name>
    <dbReference type="NCBI Taxonomy" id="2746961"/>
    <lineage>
        <taxon>Bacteria</taxon>
        <taxon>Bacillati</taxon>
        <taxon>Actinomycetota</taxon>
        <taxon>Actinomycetes</taxon>
        <taxon>Kitasatosporales</taxon>
        <taxon>Streptomycetaceae</taxon>
        <taxon>Streptomyces</taxon>
    </lineage>
</organism>
<keyword evidence="1 3" id="KW-0853">WD repeat</keyword>
<sequence length="1247" mass="132553">MEEETVPKTSEPVPPDFGAVMRRLRGERGVSLSGLAEATNYSKSHLSNIENGRKRPNRELAESVDAALRAGGELSGLRVDPVAQPGQRAVPCPYRGLAAFGERDARWFFGRRTATGTLVARVVQAVREGGPVLLVGASGAGKSSLLRAGLLRAVAGGALERGPWHTVVVTPGGRPVDALAQVLADPLGLPVQDLAARIRGGDLPPVDDRLLLVVDQLEEVFTLCEDEAERTACLDALCALPLAVLAVRADFVDRCLTHPGLVSAIEQRTVALGAMNRSELTETVEEPAALAGLDLEPGLVDALLHDLDPGGHGCDPGSLPLLSHALLATWQQRTGRRLTIAGYRRTGGIRGAVAETAERTYLDLPSGDRAAARRLMLQLVQVGEEGTDTRRRVSRAHLDADTGPALEAFARARLLTLGSASVEITHEALLRAWPRLAGWIESDREGIRTHQRIAEAARAWAESGRRPDLLFQGATLAVAAQWEADHPGQARAVESEFLTAGTHEARRGLRRLRRAFAAIVGLMVLVLIAAVTIVVLQDQADGQNRRAMARAMAGHSMTLRSTDPAAAAALALGAYRTDPGEVQARQAAISSSGLPHPVLFGPTGQAVQALAARAGLLATGSREGVVRLWRLPEPNGPPAEARPSPLARLLLPGERVVYGLAFTRGGEGLVVADSTEIRIWRLHGTRRPTPGPRLHASGDARDARITQDGRTLAAACEDGVVRLWDLTDPQHPGAVRELRAGHRKLVSVSVGKDGSRIAAGSSERAAVIWTRRSDGSYRRTDTERFPAPVSETALAPDGRRIAVGLSTGAMRLCGLDQRGLCTRWQAADHVGGFAAGLGYSADGAYLAEADSRGPLRLRDPGTGDVLLSLPNPRPLQSLTWAPDRPTLYTGSTDGGTAYRWPLPLPILLGHTDTISDIAVDDRRSVAASSAHDSSVRLWSIRDPYHPALLSLLPHPAAVTTVALHPSGTRLAAGTADGTVHLWDITDRPRRLDTDERFGEPVTSLAFAPDGSRLAAGSVDNRSALWRLPAAAQRLSPQALFAAPSSNGVNGVTFALDGRLLATAESDRTVRLWDTRSRGTVSSPVHELTGHTASVNAVAAEGTLLASGGQDDTVRLWRLHPAHPHSRPTLLPRPLRGHSGHLVALHLAAGGRTLLSAGEDGTAALWNLTRSDRPLLRASLRSPGEAFSNAALSADGTQVWTAGGRTARHWTTDAQHAASRICATTGAPLTERQWHTLLPDFGHVPPCT</sequence>
<dbReference type="InterPro" id="IPR001387">
    <property type="entry name" value="Cro/C1-type_HTH"/>
</dbReference>
<feature type="repeat" description="WD" evidence="3">
    <location>
        <begin position="1134"/>
        <end position="1175"/>
    </location>
</feature>
<dbReference type="InterPro" id="IPR010982">
    <property type="entry name" value="Lambda_DNA-bd_dom_sf"/>
</dbReference>
<dbReference type="PROSITE" id="PS50082">
    <property type="entry name" value="WD_REPEATS_2"/>
    <property type="match status" value="7"/>
</dbReference>
<dbReference type="InterPro" id="IPR049052">
    <property type="entry name" value="nSTAND1"/>
</dbReference>
<dbReference type="Pfam" id="PF00400">
    <property type="entry name" value="WD40"/>
    <property type="match status" value="7"/>
</dbReference>
<dbReference type="InterPro" id="IPR001680">
    <property type="entry name" value="WD40_rpt"/>
</dbReference>
<dbReference type="EMBL" id="JARAWJ010000052">
    <property type="protein sequence ID" value="MDX3043449.1"/>
    <property type="molecule type" value="Genomic_DNA"/>
</dbReference>
<evidence type="ECO:0000313" key="7">
    <source>
        <dbReference type="Proteomes" id="UP001282474"/>
    </source>
</evidence>
<evidence type="ECO:0000259" key="5">
    <source>
        <dbReference type="PROSITE" id="PS50943"/>
    </source>
</evidence>
<dbReference type="Gene3D" id="1.10.260.40">
    <property type="entry name" value="lambda repressor-like DNA-binding domains"/>
    <property type="match status" value="1"/>
</dbReference>
<dbReference type="InterPro" id="IPR019775">
    <property type="entry name" value="WD40_repeat_CS"/>
</dbReference>
<dbReference type="SMART" id="SM00320">
    <property type="entry name" value="WD40"/>
    <property type="match status" value="12"/>
</dbReference>
<dbReference type="CDD" id="cd00200">
    <property type="entry name" value="WD40"/>
    <property type="match status" value="1"/>
</dbReference>
<proteinExistence type="predicted"/>
<feature type="domain" description="HTH cro/C1-type" evidence="5">
    <location>
        <begin position="21"/>
        <end position="74"/>
    </location>
</feature>
<keyword evidence="4" id="KW-0812">Transmembrane</keyword>
<dbReference type="InterPro" id="IPR015943">
    <property type="entry name" value="WD40/YVTN_repeat-like_dom_sf"/>
</dbReference>
<dbReference type="Gene3D" id="2.130.10.10">
    <property type="entry name" value="YVTN repeat-like/Quinoprotein amine dehydrogenase"/>
    <property type="match status" value="3"/>
</dbReference>
<dbReference type="PANTHER" id="PTHR19846:SF0">
    <property type="entry name" value="PRE-MRNA PROCESSING FACTOR 4"/>
    <property type="match status" value="1"/>
</dbReference>
<reference evidence="6 7" key="1">
    <citation type="journal article" date="2023" name="Microb. Genom.">
        <title>Mesoterricola silvestris gen. nov., sp. nov., Mesoterricola sediminis sp. nov., Geothrix oryzae sp. nov., Geothrix edaphica sp. nov., Geothrix rubra sp. nov., and Geothrix limicola sp. nov., six novel members of Acidobacteriota isolated from soils.</title>
        <authorList>
            <person name="Weisberg A.J."/>
            <person name="Pearce E."/>
            <person name="Kramer C.G."/>
            <person name="Chang J.H."/>
            <person name="Clarke C.R."/>
        </authorList>
    </citation>
    <scope>NUCLEOTIDE SEQUENCE [LARGE SCALE GENOMIC DNA]</scope>
    <source>
        <strain evidence="6 7">NE20-4-1</strain>
    </source>
</reference>
<evidence type="ECO:0000256" key="4">
    <source>
        <dbReference type="SAM" id="Phobius"/>
    </source>
</evidence>
<dbReference type="PROSITE" id="PS50294">
    <property type="entry name" value="WD_REPEATS_REGION"/>
    <property type="match status" value="5"/>
</dbReference>
<dbReference type="PRINTS" id="PR00320">
    <property type="entry name" value="GPROTEINBRPT"/>
</dbReference>
<dbReference type="InterPro" id="IPR036322">
    <property type="entry name" value="WD40_repeat_dom_sf"/>
</dbReference>
<comment type="caution">
    <text evidence="6">The sequence shown here is derived from an EMBL/GenBank/DDBJ whole genome shotgun (WGS) entry which is preliminary data.</text>
</comment>
<keyword evidence="4" id="KW-1133">Transmembrane helix</keyword>
<accession>A0ABU4N189</accession>
<dbReference type="SMART" id="SM00530">
    <property type="entry name" value="HTH_XRE"/>
    <property type="match status" value="1"/>
</dbReference>
<dbReference type="RefSeq" id="WP_193379796.1">
    <property type="nucleotide sequence ID" value="NZ_JABXWF010000002.1"/>
</dbReference>
<feature type="repeat" description="WD" evidence="3">
    <location>
        <begin position="1041"/>
        <end position="1082"/>
    </location>
</feature>
<evidence type="ECO:0000256" key="2">
    <source>
        <dbReference type="ARBA" id="ARBA00022737"/>
    </source>
</evidence>
<keyword evidence="4" id="KW-0472">Membrane</keyword>
<feature type="transmembrane region" description="Helical" evidence="4">
    <location>
        <begin position="515"/>
        <end position="536"/>
    </location>
</feature>
<evidence type="ECO:0000256" key="1">
    <source>
        <dbReference type="ARBA" id="ARBA00022574"/>
    </source>
</evidence>
<evidence type="ECO:0000256" key="3">
    <source>
        <dbReference type="PROSITE-ProRule" id="PRU00221"/>
    </source>
</evidence>
<name>A0ABU4N189_9ACTN</name>
<dbReference type="SUPFAM" id="SSF50978">
    <property type="entry name" value="WD40 repeat-like"/>
    <property type="match status" value="2"/>
</dbReference>
<evidence type="ECO:0000313" key="6">
    <source>
        <dbReference type="EMBL" id="MDX3043449.1"/>
    </source>
</evidence>
<keyword evidence="2" id="KW-0677">Repeat</keyword>
<dbReference type="CDD" id="cd00093">
    <property type="entry name" value="HTH_XRE"/>
    <property type="match status" value="1"/>
</dbReference>
<gene>
    <name evidence="6" type="ORF">PV383_40770</name>
</gene>